<dbReference type="OrthoDB" id="9766423at2"/>
<dbReference type="InterPro" id="IPR003758">
    <property type="entry name" value="LpxK"/>
</dbReference>
<dbReference type="PANTHER" id="PTHR42724">
    <property type="entry name" value="TETRAACYLDISACCHARIDE 4'-KINASE"/>
    <property type="match status" value="1"/>
</dbReference>
<dbReference type="GO" id="GO:0009245">
    <property type="term" value="P:lipid A biosynthetic process"/>
    <property type="evidence" value="ECO:0007669"/>
    <property type="project" value="UniProtKB-UniRule"/>
</dbReference>
<keyword evidence="14" id="KW-0812">Transmembrane</keyword>
<keyword evidence="7 13" id="KW-0808">Transferase</keyword>
<dbReference type="GO" id="GO:0005524">
    <property type="term" value="F:ATP binding"/>
    <property type="evidence" value="ECO:0007669"/>
    <property type="project" value="UniProtKB-UniRule"/>
</dbReference>
<keyword evidence="16" id="KW-1185">Reference proteome</keyword>
<dbReference type="PANTHER" id="PTHR42724:SF1">
    <property type="entry name" value="TETRAACYLDISACCHARIDE 4'-KINASE, MITOCHONDRIAL-RELATED"/>
    <property type="match status" value="1"/>
</dbReference>
<feature type="binding site" evidence="13">
    <location>
        <begin position="47"/>
        <end position="54"/>
    </location>
    <ligand>
        <name>ATP</name>
        <dbReference type="ChEBI" id="CHEBI:30616"/>
    </ligand>
</feature>
<evidence type="ECO:0000313" key="15">
    <source>
        <dbReference type="EMBL" id="AMQ56569.1"/>
    </source>
</evidence>
<comment type="catalytic activity">
    <reaction evidence="13">
        <text>a lipid A disaccharide + ATP = a lipid IVA + ADP + H(+)</text>
        <dbReference type="Rhea" id="RHEA:67840"/>
        <dbReference type="ChEBI" id="CHEBI:15378"/>
        <dbReference type="ChEBI" id="CHEBI:30616"/>
        <dbReference type="ChEBI" id="CHEBI:176343"/>
        <dbReference type="ChEBI" id="CHEBI:176425"/>
        <dbReference type="ChEBI" id="CHEBI:456216"/>
        <dbReference type="EC" id="2.7.1.130"/>
    </reaction>
</comment>
<dbReference type="GO" id="GO:0005886">
    <property type="term" value="C:plasma membrane"/>
    <property type="evidence" value="ECO:0007669"/>
    <property type="project" value="TreeGrafter"/>
</dbReference>
<evidence type="ECO:0000256" key="14">
    <source>
        <dbReference type="SAM" id="Phobius"/>
    </source>
</evidence>
<evidence type="ECO:0000256" key="9">
    <source>
        <dbReference type="ARBA" id="ARBA00022777"/>
    </source>
</evidence>
<comment type="similarity">
    <text evidence="13">Belongs to the LpxK family.</text>
</comment>
<sequence>MPWYSILLAPFALIYFGITWMRNLFFDWGIVKSETAPIQTLVVGNLSVGGTGKTPMVEYLINNLSQNYSLAVLSRGYGRKTKGFLQAEANSTPESIGDEPLQIHHKFHGQIPVFVGEDRLKALQIIHSKHPQINLVILDDAFQHRKLLPHFSILLTPYDRPFFKDFLMPLGRLREARTGAKRADLIVVSKTPHVPNPNKKDAIKSSIQKIVGSKNVMYSKLDYGVPYAINSLDKFKDQPVILVSGLADDRLFQMYCGENFRVVHAFHFADHHDYSEKDGLEILRWINKQSQETPVILTTEKDSQKLKLLAKQGFLGEIPIFALPITVKFAPNEEELLLCSIREKIRIPQ</sequence>
<evidence type="ECO:0000256" key="7">
    <source>
        <dbReference type="ARBA" id="ARBA00022679"/>
    </source>
</evidence>
<keyword evidence="14" id="KW-0472">Membrane</keyword>
<evidence type="ECO:0000256" key="2">
    <source>
        <dbReference type="ARBA" id="ARBA00004870"/>
    </source>
</evidence>
<keyword evidence="9 13" id="KW-0418">Kinase</keyword>
<dbReference type="EC" id="2.7.1.130" evidence="3 13"/>
<evidence type="ECO:0000256" key="10">
    <source>
        <dbReference type="ARBA" id="ARBA00022840"/>
    </source>
</evidence>
<feature type="transmembrane region" description="Helical" evidence="14">
    <location>
        <begin position="6"/>
        <end position="25"/>
    </location>
</feature>
<organism evidence="15 16">
    <name type="scientific">Algoriphagus sanaruensis</name>
    <dbReference type="NCBI Taxonomy" id="1727163"/>
    <lineage>
        <taxon>Bacteria</taxon>
        <taxon>Pseudomonadati</taxon>
        <taxon>Bacteroidota</taxon>
        <taxon>Cytophagia</taxon>
        <taxon>Cytophagales</taxon>
        <taxon>Cyclobacteriaceae</taxon>
        <taxon>Algoriphagus</taxon>
    </lineage>
</organism>
<name>A0A142EN64_9BACT</name>
<evidence type="ECO:0000256" key="12">
    <source>
        <dbReference type="ARBA" id="ARBA00029757"/>
    </source>
</evidence>
<evidence type="ECO:0000256" key="13">
    <source>
        <dbReference type="HAMAP-Rule" id="MF_00409"/>
    </source>
</evidence>
<dbReference type="SUPFAM" id="SSF52540">
    <property type="entry name" value="P-loop containing nucleoside triphosphate hydrolases"/>
    <property type="match status" value="1"/>
</dbReference>
<evidence type="ECO:0000256" key="5">
    <source>
        <dbReference type="ARBA" id="ARBA00022516"/>
    </source>
</evidence>
<evidence type="ECO:0000256" key="11">
    <source>
        <dbReference type="ARBA" id="ARBA00023098"/>
    </source>
</evidence>
<dbReference type="NCBIfam" id="TIGR00682">
    <property type="entry name" value="lpxK"/>
    <property type="match status" value="1"/>
</dbReference>
<dbReference type="Pfam" id="PF02606">
    <property type="entry name" value="LpxK"/>
    <property type="match status" value="1"/>
</dbReference>
<dbReference type="GO" id="GO:0009029">
    <property type="term" value="F:lipid-A 4'-kinase activity"/>
    <property type="evidence" value="ECO:0007669"/>
    <property type="project" value="UniProtKB-UniRule"/>
</dbReference>
<keyword evidence="8 13" id="KW-0547">Nucleotide-binding</keyword>
<dbReference type="HAMAP" id="MF_00409">
    <property type="entry name" value="LpxK"/>
    <property type="match status" value="1"/>
</dbReference>
<dbReference type="GO" id="GO:0009244">
    <property type="term" value="P:lipopolysaccharide core region biosynthetic process"/>
    <property type="evidence" value="ECO:0007669"/>
    <property type="project" value="TreeGrafter"/>
</dbReference>
<dbReference type="Proteomes" id="UP000073816">
    <property type="component" value="Chromosome"/>
</dbReference>
<dbReference type="EMBL" id="CP012836">
    <property type="protein sequence ID" value="AMQ56569.1"/>
    <property type="molecule type" value="Genomic_DNA"/>
</dbReference>
<dbReference type="STRING" id="1727163.AO498_09075"/>
<keyword evidence="11 13" id="KW-0443">Lipid metabolism</keyword>
<keyword evidence="5 13" id="KW-0444">Lipid biosynthesis</keyword>
<dbReference type="UniPathway" id="UPA00359">
    <property type="reaction ID" value="UER00482"/>
</dbReference>
<dbReference type="InterPro" id="IPR027417">
    <property type="entry name" value="P-loop_NTPase"/>
</dbReference>
<evidence type="ECO:0000256" key="1">
    <source>
        <dbReference type="ARBA" id="ARBA00002274"/>
    </source>
</evidence>
<reference evidence="16" key="1">
    <citation type="submission" date="2015-09" db="EMBL/GenBank/DDBJ databases">
        <title>Complete sequence of Algoriphagus sp. M8-2.</title>
        <authorList>
            <person name="Shintani M."/>
        </authorList>
    </citation>
    <scope>NUCLEOTIDE SEQUENCE [LARGE SCALE GENOMIC DNA]</scope>
    <source>
        <strain evidence="16">M8-2</strain>
    </source>
</reference>
<dbReference type="PATRIC" id="fig|1727163.4.peg.1893"/>
<accession>A0A142EN64</accession>
<keyword evidence="14" id="KW-1133">Transmembrane helix</keyword>
<dbReference type="KEGG" id="alm:AO498_09075"/>
<comment type="pathway">
    <text evidence="2 13">Glycolipid biosynthesis; lipid IV(A) biosynthesis; lipid IV(A) from (3R)-3-hydroxytetradecanoyl-[acyl-carrier-protein] and UDP-N-acetyl-alpha-D-glucosamine: step 6/6.</text>
</comment>
<dbReference type="AlphaFoldDB" id="A0A142EN64"/>
<reference evidence="15 16" key="2">
    <citation type="journal article" date="2016" name="Genome Announc.">
        <title>Complete Genome Sequence of Algoriphagus sp. Strain M8-2, Isolated from a Brackish Lake.</title>
        <authorList>
            <person name="Muraguchi Y."/>
            <person name="Kushimoto K."/>
            <person name="Ohtsubo Y."/>
            <person name="Suzuki T."/>
            <person name="Dohra H."/>
            <person name="Kimbara K."/>
            <person name="Shintani M."/>
        </authorList>
    </citation>
    <scope>NUCLEOTIDE SEQUENCE [LARGE SCALE GENOMIC DNA]</scope>
    <source>
        <strain evidence="15 16">M8-2</strain>
    </source>
</reference>
<keyword evidence="6 13" id="KW-0441">Lipid A biosynthesis</keyword>
<protein>
    <recommendedName>
        <fullName evidence="4 13">Tetraacyldisaccharide 4'-kinase</fullName>
        <ecNumber evidence="3 13">2.7.1.130</ecNumber>
    </recommendedName>
    <alternativeName>
        <fullName evidence="12 13">Lipid A 4'-kinase</fullName>
    </alternativeName>
</protein>
<dbReference type="RefSeq" id="WP_067546329.1">
    <property type="nucleotide sequence ID" value="NZ_CP012836.1"/>
</dbReference>
<proteinExistence type="inferred from homology"/>
<comment type="function">
    <text evidence="1 13">Transfers the gamma-phosphate of ATP to the 4'-position of a tetraacyldisaccharide 1-phosphate intermediate (termed DS-1-P) to form tetraacyldisaccharide 1,4'-bis-phosphate (lipid IVA).</text>
</comment>
<evidence type="ECO:0000256" key="4">
    <source>
        <dbReference type="ARBA" id="ARBA00016436"/>
    </source>
</evidence>
<evidence type="ECO:0000256" key="6">
    <source>
        <dbReference type="ARBA" id="ARBA00022556"/>
    </source>
</evidence>
<evidence type="ECO:0000256" key="3">
    <source>
        <dbReference type="ARBA" id="ARBA00012071"/>
    </source>
</evidence>
<keyword evidence="10 13" id="KW-0067">ATP-binding</keyword>
<evidence type="ECO:0000256" key="8">
    <source>
        <dbReference type="ARBA" id="ARBA00022741"/>
    </source>
</evidence>
<evidence type="ECO:0000313" key="16">
    <source>
        <dbReference type="Proteomes" id="UP000073816"/>
    </source>
</evidence>
<gene>
    <name evidence="13" type="primary">lpxK</name>
    <name evidence="15" type="ORF">AO498_09075</name>
</gene>